<dbReference type="SUPFAM" id="SSF47986">
    <property type="entry name" value="DEATH domain"/>
    <property type="match status" value="1"/>
</dbReference>
<dbReference type="SUPFAM" id="SSF49599">
    <property type="entry name" value="TRAF domain-like"/>
    <property type="match status" value="1"/>
</dbReference>
<evidence type="ECO:0000256" key="1">
    <source>
        <dbReference type="SAM" id="MobiDB-lite"/>
    </source>
</evidence>
<dbReference type="KEGG" id="lak:106163228"/>
<dbReference type="Proteomes" id="UP000085678">
    <property type="component" value="Unplaced"/>
</dbReference>
<dbReference type="AlphaFoldDB" id="A0A1S3ID64"/>
<organism evidence="3 4">
    <name type="scientific">Lingula anatina</name>
    <name type="common">Brachiopod</name>
    <name type="synonym">Lingula unguis</name>
    <dbReference type="NCBI Taxonomy" id="7574"/>
    <lineage>
        <taxon>Eukaryota</taxon>
        <taxon>Metazoa</taxon>
        <taxon>Spiralia</taxon>
        <taxon>Lophotrochozoa</taxon>
        <taxon>Brachiopoda</taxon>
        <taxon>Linguliformea</taxon>
        <taxon>Lingulata</taxon>
        <taxon>Lingulida</taxon>
        <taxon>Linguloidea</taxon>
        <taxon>Lingulidae</taxon>
        <taxon>Lingula</taxon>
    </lineage>
</organism>
<dbReference type="Gene3D" id="1.10.533.10">
    <property type="entry name" value="Death Domain, Fas"/>
    <property type="match status" value="1"/>
</dbReference>
<dbReference type="OrthoDB" id="1630758at2759"/>
<accession>A0A1S3ID64</accession>
<feature type="compositionally biased region" description="Basic and acidic residues" evidence="1">
    <location>
        <begin position="361"/>
        <end position="379"/>
    </location>
</feature>
<dbReference type="InterPro" id="IPR013083">
    <property type="entry name" value="Znf_RING/FYVE/PHD"/>
</dbReference>
<feature type="compositionally biased region" description="Polar residues" evidence="1">
    <location>
        <begin position="347"/>
        <end position="360"/>
    </location>
</feature>
<proteinExistence type="predicted"/>
<dbReference type="Pfam" id="PF00619">
    <property type="entry name" value="CARD"/>
    <property type="match status" value="1"/>
</dbReference>
<evidence type="ECO:0000259" key="2">
    <source>
        <dbReference type="PROSITE" id="PS50209"/>
    </source>
</evidence>
<dbReference type="RefSeq" id="XP_013396205.1">
    <property type="nucleotide sequence ID" value="XM_013540751.1"/>
</dbReference>
<dbReference type="STRING" id="7574.A0A1S3ID64"/>
<dbReference type="CDD" id="cd01671">
    <property type="entry name" value="CARD"/>
    <property type="match status" value="1"/>
</dbReference>
<feature type="region of interest" description="Disordered" evidence="1">
    <location>
        <begin position="345"/>
        <end position="389"/>
    </location>
</feature>
<evidence type="ECO:0000313" key="3">
    <source>
        <dbReference type="Proteomes" id="UP000085678"/>
    </source>
</evidence>
<reference evidence="4" key="1">
    <citation type="submission" date="2025-08" db="UniProtKB">
        <authorList>
            <consortium name="RefSeq"/>
        </authorList>
    </citation>
    <scope>IDENTIFICATION</scope>
    <source>
        <tissue evidence="4">Gonads</tissue>
    </source>
</reference>
<dbReference type="PANTHER" id="PTHR10131:SF157">
    <property type="entry name" value="RECEPTOR-ASSOCIATED FACTOR, PUTATIVE-RELATED"/>
    <property type="match status" value="1"/>
</dbReference>
<dbReference type="PANTHER" id="PTHR10131">
    <property type="entry name" value="TNF RECEPTOR ASSOCIATED FACTOR"/>
    <property type="match status" value="1"/>
</dbReference>
<sequence length="411" mass="46382">MAQEKSTQIWKTVLQQNLVHIGHSMKTDRLVPYLIQHDIISDDDMDTLKDIGTETEKAEWLINHLRRYASDEGFKILMYALREERQNHVADFIDDKLKELTMTTAENKFPMSRYADAIQVPLNITDKDKNYENPLTVISECPSVGLCKHHKAGCTEVVAKENLDYHIEYECQYRPTPCKNCGKEMPLNIITEHFSVCSGQMCVKCPLCSRDFSFSEIKRHVAQCQGNCQKPCHFFKKGCSFKGSSADMDQHNQVSSSQHMELLLTHIEGMDNNYQKLLSKITEIERTLKKPSTPPGRRDSCIQTNGCCTEDLQTAAVTLPASLAPGPKYRGRCMSSPTVIIRPVATVSPSQSRATSQTSLKLEDSDQKNMSKEPQKEPEPPIPELPKNSAGRSLLKCFVNFVCKTLSSQTV</sequence>
<evidence type="ECO:0000313" key="4">
    <source>
        <dbReference type="RefSeq" id="XP_013396205.1"/>
    </source>
</evidence>
<dbReference type="InterPro" id="IPR001315">
    <property type="entry name" value="CARD"/>
</dbReference>
<dbReference type="InParanoid" id="A0A1S3ID64"/>
<dbReference type="Gene3D" id="3.30.40.10">
    <property type="entry name" value="Zinc/RING finger domain, C3HC4 (zinc finger)"/>
    <property type="match status" value="1"/>
</dbReference>
<dbReference type="GO" id="GO:0042981">
    <property type="term" value="P:regulation of apoptotic process"/>
    <property type="evidence" value="ECO:0007669"/>
    <property type="project" value="InterPro"/>
</dbReference>
<protein>
    <submittedName>
        <fullName evidence="4">Uncharacterized protein LOC106163228</fullName>
    </submittedName>
</protein>
<gene>
    <name evidence="4" type="primary">LOC106163228</name>
</gene>
<keyword evidence="3" id="KW-1185">Reference proteome</keyword>
<name>A0A1S3ID64_LINAN</name>
<dbReference type="InterPro" id="IPR011029">
    <property type="entry name" value="DEATH-like_dom_sf"/>
</dbReference>
<dbReference type="GO" id="GO:0043122">
    <property type="term" value="P:regulation of canonical NF-kappaB signal transduction"/>
    <property type="evidence" value="ECO:0007669"/>
    <property type="project" value="TreeGrafter"/>
</dbReference>
<dbReference type="GeneID" id="106163228"/>
<dbReference type="PROSITE" id="PS50209">
    <property type="entry name" value="CARD"/>
    <property type="match status" value="1"/>
</dbReference>
<feature type="domain" description="CARD" evidence="2">
    <location>
        <begin position="6"/>
        <end position="96"/>
    </location>
</feature>